<proteinExistence type="predicted"/>
<sequence length="205" mass="23746">MVLQLAYVSDRPSLVDVQWSVSRKFLDSIPGNPKPMTQQLHEETLVFMHETKPQEDECTQESHQKLFANMQLRAQIADTPLQVLKLIALLLRPQQSPTTAHLLHLFLYLFLHLFLPPCLQVAVTVSLLQKRPSSVSPVQVQMLWHPWVQATMPPLWLEQGHALRFIDELKKCRRGGGTPRWLNFDELISHSSLRIEQEISRTFEK</sequence>
<name>A0A7S4G0N6_9EUGL</name>
<dbReference type="AlphaFoldDB" id="A0A7S4G0N6"/>
<accession>A0A7S4G0N6</accession>
<evidence type="ECO:0000313" key="1">
    <source>
        <dbReference type="EMBL" id="CAE0821439.1"/>
    </source>
</evidence>
<dbReference type="EMBL" id="HBJA01093934">
    <property type="protein sequence ID" value="CAE0821439.1"/>
    <property type="molecule type" value="Transcribed_RNA"/>
</dbReference>
<protein>
    <submittedName>
        <fullName evidence="1">Uncharacterized protein</fullName>
    </submittedName>
</protein>
<reference evidence="1" key="1">
    <citation type="submission" date="2021-01" db="EMBL/GenBank/DDBJ databases">
        <authorList>
            <person name="Corre E."/>
            <person name="Pelletier E."/>
            <person name="Niang G."/>
            <person name="Scheremetjew M."/>
            <person name="Finn R."/>
            <person name="Kale V."/>
            <person name="Holt S."/>
            <person name="Cochrane G."/>
            <person name="Meng A."/>
            <person name="Brown T."/>
            <person name="Cohen L."/>
        </authorList>
    </citation>
    <scope>NUCLEOTIDE SEQUENCE</scope>
    <source>
        <strain evidence="1">CCMP1594</strain>
    </source>
</reference>
<organism evidence="1">
    <name type="scientific">Eutreptiella gymnastica</name>
    <dbReference type="NCBI Taxonomy" id="73025"/>
    <lineage>
        <taxon>Eukaryota</taxon>
        <taxon>Discoba</taxon>
        <taxon>Euglenozoa</taxon>
        <taxon>Euglenida</taxon>
        <taxon>Spirocuta</taxon>
        <taxon>Euglenophyceae</taxon>
        <taxon>Eutreptiales</taxon>
        <taxon>Eutreptiaceae</taxon>
        <taxon>Eutreptiella</taxon>
    </lineage>
</organism>
<gene>
    <name evidence="1" type="ORF">EGYM00163_LOCUS32613</name>
</gene>